<feature type="transmembrane region" description="Helical" evidence="7">
    <location>
        <begin position="287"/>
        <end position="304"/>
    </location>
</feature>
<dbReference type="Gene3D" id="1.10.287.130">
    <property type="match status" value="1"/>
</dbReference>
<feature type="modified residue" description="4-aspartylphosphate" evidence="6">
    <location>
        <position position="736"/>
    </location>
</feature>
<dbReference type="InterPro" id="IPR008979">
    <property type="entry name" value="Galactose-bd-like_sf"/>
</dbReference>
<evidence type="ECO:0000256" key="5">
    <source>
        <dbReference type="ARBA" id="ARBA00022777"/>
    </source>
</evidence>
<dbReference type="PROSITE" id="PS50109">
    <property type="entry name" value="HIS_KIN"/>
    <property type="match status" value="1"/>
</dbReference>
<dbReference type="PROSITE" id="PS50110">
    <property type="entry name" value="RESPONSE_REGULATORY"/>
    <property type="match status" value="1"/>
</dbReference>
<comment type="catalytic activity">
    <reaction evidence="1">
        <text>ATP + protein L-histidine = ADP + protein N-phospho-L-histidine.</text>
        <dbReference type="EC" id="2.7.13.3"/>
    </reaction>
</comment>
<dbReference type="InterPro" id="IPR001789">
    <property type="entry name" value="Sig_transdc_resp-reg_receiver"/>
</dbReference>
<evidence type="ECO:0000256" key="3">
    <source>
        <dbReference type="ARBA" id="ARBA00022553"/>
    </source>
</evidence>
<dbReference type="SUPFAM" id="SSF55874">
    <property type="entry name" value="ATPase domain of HSP90 chaperone/DNA topoisomerase II/histidine kinase"/>
    <property type="match status" value="1"/>
</dbReference>
<keyword evidence="4" id="KW-0808">Transferase</keyword>
<dbReference type="InterPro" id="IPR011006">
    <property type="entry name" value="CheY-like_superfamily"/>
</dbReference>
<evidence type="ECO:0000256" key="7">
    <source>
        <dbReference type="SAM" id="Phobius"/>
    </source>
</evidence>
<evidence type="ECO:0000313" key="11">
    <source>
        <dbReference type="Proteomes" id="UP000294684"/>
    </source>
</evidence>
<dbReference type="PRINTS" id="PR00344">
    <property type="entry name" value="BCTRLSENSOR"/>
</dbReference>
<dbReference type="Gene3D" id="2.60.120.260">
    <property type="entry name" value="Galactose-binding domain-like"/>
    <property type="match status" value="1"/>
</dbReference>
<feature type="transmembrane region" description="Helical" evidence="7">
    <location>
        <begin position="221"/>
        <end position="242"/>
    </location>
</feature>
<feature type="transmembrane region" description="Helical" evidence="7">
    <location>
        <begin position="405"/>
        <end position="426"/>
    </location>
</feature>
<dbReference type="STRING" id="1193051.LEP1GSC017_1421"/>
<feature type="domain" description="Response regulatory" evidence="9">
    <location>
        <begin position="687"/>
        <end position="809"/>
    </location>
</feature>
<dbReference type="InterPro" id="IPR036097">
    <property type="entry name" value="HisK_dim/P_sf"/>
</dbReference>
<dbReference type="InterPro" id="IPR003594">
    <property type="entry name" value="HATPase_dom"/>
</dbReference>
<dbReference type="GO" id="GO:0000155">
    <property type="term" value="F:phosphorelay sensor kinase activity"/>
    <property type="evidence" value="ECO:0007669"/>
    <property type="project" value="InterPro"/>
</dbReference>
<keyword evidence="7" id="KW-0472">Membrane</keyword>
<dbReference type="InterPro" id="IPR005467">
    <property type="entry name" value="His_kinase_dom"/>
</dbReference>
<accession>A0A4R8N044</accession>
<dbReference type="EMBL" id="SORO01000001">
    <property type="protein sequence ID" value="TDY73547.1"/>
    <property type="molecule type" value="Genomic_DNA"/>
</dbReference>
<feature type="transmembrane region" description="Helical" evidence="7">
    <location>
        <begin position="249"/>
        <end position="267"/>
    </location>
</feature>
<dbReference type="GO" id="GO:0005886">
    <property type="term" value="C:plasma membrane"/>
    <property type="evidence" value="ECO:0007669"/>
    <property type="project" value="TreeGrafter"/>
</dbReference>
<evidence type="ECO:0000256" key="4">
    <source>
        <dbReference type="ARBA" id="ARBA00022679"/>
    </source>
</evidence>
<dbReference type="SMART" id="SM00388">
    <property type="entry name" value="HisKA"/>
    <property type="match status" value="1"/>
</dbReference>
<dbReference type="GO" id="GO:0009927">
    <property type="term" value="F:histidine phosphotransfer kinase activity"/>
    <property type="evidence" value="ECO:0007669"/>
    <property type="project" value="TreeGrafter"/>
</dbReference>
<sequence length="810" mass="91956">MILRVFFASIQKSFWDLLIFCRYPLIFSFVLIGTASCRFDAYPTLLAKDGVLDAQSVDFSGETINLTGNWEFYWNEFLDPATEIPIHKSFLKAGVPWFSQENEDGELYPSFGYATYRLTVLLPNDTSENEPFAISVPVLHSAYQIYVNGKLVGENGTVGKSAEQHRPSFHSKIIPLSGVTKKINLVIHISNFSHKYAGIHGTIRLGKLQNIINIWNVNFTVSWIIMIFMLFLSIYHALVYFINRSERNALRMAFVYLGILILSSTLIETRVLFNLLSDDYCMALFRFSRIGFVLVLYFGGYVVLNLAQMRFFKRILFLLKLYALSFLAVVLLTPVSYLSKLSFYFEFTSVVFVFLGLFSVSLALYFQRKESRLYFFSLLLAIIGGLIDIFLITNPNFGYRPLGLVSLYLFIFPQTLGVTLGLVRVYKRSETLSKELYKRKEALEKKVKARTLELEKANRWKANFVSLISHDLRSPLNSVNQILDVIDFSFSETTAEEKKKFLEICKTGVTQSLRMLEQLLDVSRFDAFGTKLIQTRFCVNELLNEIIESVEPLATLKGIRIQKDTPIQAEIIADRTLIGEVFKNILTNSIKYSYLNSEVWVGLSYKGKWLSAEIRDRGLGMSEEQIHRLTGEETIKSMPGTAGERGTGLGLQLCTNILEAHFGKLRIKSVLGVGSAFEISLSKSTKSVLLVDDSGNFRSDLAEVMRRNQWIVIEAGNGEEALSHLSRITPSLIITDLHMPGMNGISLIHEWEGRRHQNQKIPIILVSSDAPLSGGDKFLEEEGLETIVSAYYSKMYKAEDLCQQIESILE</sequence>
<dbReference type="Pfam" id="PF02518">
    <property type="entry name" value="HATPase_c"/>
    <property type="match status" value="1"/>
</dbReference>
<dbReference type="SUPFAM" id="SSF49785">
    <property type="entry name" value="Galactose-binding domain-like"/>
    <property type="match status" value="1"/>
</dbReference>
<feature type="transmembrane region" description="Helical" evidence="7">
    <location>
        <begin position="373"/>
        <end position="393"/>
    </location>
</feature>
<keyword evidence="7" id="KW-0812">Transmembrane</keyword>
<proteinExistence type="predicted"/>
<dbReference type="SMART" id="SM00448">
    <property type="entry name" value="REC"/>
    <property type="match status" value="1"/>
</dbReference>
<dbReference type="PANTHER" id="PTHR43047">
    <property type="entry name" value="TWO-COMPONENT HISTIDINE PROTEIN KINASE"/>
    <property type="match status" value="1"/>
</dbReference>
<evidence type="ECO:0000256" key="1">
    <source>
        <dbReference type="ARBA" id="ARBA00000085"/>
    </source>
</evidence>
<keyword evidence="5 10" id="KW-0418">Kinase</keyword>
<dbReference type="RefSeq" id="WP_208325394.1">
    <property type="nucleotide sequence ID" value="NZ_SORO01000001.1"/>
</dbReference>
<keyword evidence="7" id="KW-1133">Transmembrane helix</keyword>
<dbReference type="InterPro" id="IPR003661">
    <property type="entry name" value="HisK_dim/P_dom"/>
</dbReference>
<dbReference type="InterPro" id="IPR004358">
    <property type="entry name" value="Sig_transdc_His_kin-like_C"/>
</dbReference>
<feature type="transmembrane region" description="Helical" evidence="7">
    <location>
        <begin position="343"/>
        <end position="366"/>
    </location>
</feature>
<feature type="transmembrane region" description="Helical" evidence="7">
    <location>
        <begin position="316"/>
        <end position="337"/>
    </location>
</feature>
<dbReference type="SUPFAM" id="SSF47384">
    <property type="entry name" value="Homodimeric domain of signal transducing histidine kinase"/>
    <property type="match status" value="1"/>
</dbReference>
<dbReference type="EC" id="2.7.13.3" evidence="2"/>
<feature type="domain" description="Histidine kinase" evidence="8">
    <location>
        <begin position="467"/>
        <end position="685"/>
    </location>
</feature>
<dbReference type="CDD" id="cd00156">
    <property type="entry name" value="REC"/>
    <property type="match status" value="1"/>
</dbReference>
<evidence type="ECO:0000256" key="2">
    <source>
        <dbReference type="ARBA" id="ARBA00012438"/>
    </source>
</evidence>
<evidence type="ECO:0000259" key="8">
    <source>
        <dbReference type="PROSITE" id="PS50109"/>
    </source>
</evidence>
<dbReference type="Proteomes" id="UP000294684">
    <property type="component" value="Unassembled WGS sequence"/>
</dbReference>
<dbReference type="Gene3D" id="3.40.50.2300">
    <property type="match status" value="1"/>
</dbReference>
<keyword evidence="11" id="KW-1185">Reference proteome</keyword>
<gene>
    <name evidence="10" type="ORF">CLV96_2581</name>
</gene>
<dbReference type="Pfam" id="PF00072">
    <property type="entry name" value="Response_reg"/>
    <property type="match status" value="1"/>
</dbReference>
<organism evidence="10 11">
    <name type="scientific">Leptospira meyeri</name>
    <dbReference type="NCBI Taxonomy" id="29508"/>
    <lineage>
        <taxon>Bacteria</taxon>
        <taxon>Pseudomonadati</taxon>
        <taxon>Spirochaetota</taxon>
        <taxon>Spirochaetia</taxon>
        <taxon>Leptospirales</taxon>
        <taxon>Leptospiraceae</taxon>
        <taxon>Leptospira</taxon>
    </lineage>
</organism>
<name>A0A4R8N044_LEPME</name>
<dbReference type="GeneID" id="79827869"/>
<keyword evidence="3 6" id="KW-0597">Phosphoprotein</keyword>
<dbReference type="AlphaFoldDB" id="A0A4R8N044"/>
<evidence type="ECO:0000256" key="6">
    <source>
        <dbReference type="PROSITE-ProRule" id="PRU00169"/>
    </source>
</evidence>
<protein>
    <recommendedName>
        <fullName evidence="2">histidine kinase</fullName>
        <ecNumber evidence="2">2.7.13.3</ecNumber>
    </recommendedName>
</protein>
<evidence type="ECO:0000313" key="10">
    <source>
        <dbReference type="EMBL" id="TDY73547.1"/>
    </source>
</evidence>
<dbReference type="SUPFAM" id="SSF52172">
    <property type="entry name" value="CheY-like"/>
    <property type="match status" value="1"/>
</dbReference>
<comment type="caution">
    <text evidence="10">The sequence shown here is derived from an EMBL/GenBank/DDBJ whole genome shotgun (WGS) entry which is preliminary data.</text>
</comment>
<dbReference type="PANTHER" id="PTHR43047:SF72">
    <property type="entry name" value="OSMOSENSING HISTIDINE PROTEIN KINASE SLN1"/>
    <property type="match status" value="1"/>
</dbReference>
<dbReference type="CDD" id="cd00082">
    <property type="entry name" value="HisKA"/>
    <property type="match status" value="1"/>
</dbReference>
<dbReference type="Pfam" id="PF00512">
    <property type="entry name" value="HisKA"/>
    <property type="match status" value="1"/>
</dbReference>
<dbReference type="SMART" id="SM00387">
    <property type="entry name" value="HATPase_c"/>
    <property type="match status" value="1"/>
</dbReference>
<dbReference type="InterPro" id="IPR036890">
    <property type="entry name" value="HATPase_C_sf"/>
</dbReference>
<dbReference type="Gene3D" id="3.30.565.10">
    <property type="entry name" value="Histidine kinase-like ATPase, C-terminal domain"/>
    <property type="match status" value="1"/>
</dbReference>
<evidence type="ECO:0000259" key="9">
    <source>
        <dbReference type="PROSITE" id="PS50110"/>
    </source>
</evidence>
<reference evidence="10 11" key="1">
    <citation type="submission" date="2019-03" db="EMBL/GenBank/DDBJ databases">
        <title>Genomic Encyclopedia of Archaeal and Bacterial Type Strains, Phase II (KMG-II): from individual species to whole genera.</title>
        <authorList>
            <person name="Goeker M."/>
        </authorList>
    </citation>
    <scope>NUCLEOTIDE SEQUENCE [LARGE SCALE GENOMIC DNA]</scope>
    <source>
        <strain evidence="10 11">DSM 21537</strain>
    </source>
</reference>